<dbReference type="RefSeq" id="WP_244957406.1">
    <property type="nucleotide sequence ID" value="NZ_JACICA010000002.1"/>
</dbReference>
<dbReference type="Pfam" id="PF04480">
    <property type="entry name" value="DUF559"/>
    <property type="match status" value="1"/>
</dbReference>
<proteinExistence type="predicted"/>
<dbReference type="AlphaFoldDB" id="A0A7W5UDL1"/>
<sequence length="205" mass="24116">MDVKKHKWGFLRETKGMAEKAGIDNVTGLHRTGMEDYLKVIFPEIPTEEWIHNKTIKGYNRKSRPDYRCERLKLIIEFDGVQHYQKPERIKADFENQKFYEEIGYKVVRIPYFIQLSNNVVKSIFGRNIEEPLFDESIPSMGIKGKNTPAYCCYEGLKRMAREFRQSPEQYDVNLKALENENDEILTGVSILKEEYIKAGYEKTT</sequence>
<reference evidence="2 3" key="1">
    <citation type="submission" date="2020-08" db="EMBL/GenBank/DDBJ databases">
        <title>Genomic Encyclopedia of Type Strains, Phase IV (KMG-IV): sequencing the most valuable type-strain genomes for metagenomic binning, comparative biology and taxonomic classification.</title>
        <authorList>
            <person name="Goeker M."/>
        </authorList>
    </citation>
    <scope>NUCLEOTIDE SEQUENCE [LARGE SCALE GENOMIC DNA]</scope>
    <source>
        <strain evidence="2 3">DSM 22548</strain>
    </source>
</reference>
<gene>
    <name evidence="2" type="ORF">FHS60_000557</name>
</gene>
<evidence type="ECO:0000259" key="1">
    <source>
        <dbReference type="Pfam" id="PF04480"/>
    </source>
</evidence>
<evidence type="ECO:0000313" key="2">
    <source>
        <dbReference type="EMBL" id="MBB3702104.1"/>
    </source>
</evidence>
<dbReference type="EMBL" id="JACICA010000002">
    <property type="protein sequence ID" value="MBB3702104.1"/>
    <property type="molecule type" value="Genomic_DNA"/>
</dbReference>
<dbReference type="Proteomes" id="UP000541425">
    <property type="component" value="Unassembled WGS sequence"/>
</dbReference>
<dbReference type="InterPro" id="IPR007569">
    <property type="entry name" value="DUF559"/>
</dbReference>
<comment type="caution">
    <text evidence="2">The sequence shown here is derived from an EMBL/GenBank/DDBJ whole genome shotgun (WGS) entry which is preliminary data.</text>
</comment>
<evidence type="ECO:0000313" key="3">
    <source>
        <dbReference type="Proteomes" id="UP000541425"/>
    </source>
</evidence>
<name>A0A7W5UDL1_9BACT</name>
<feature type="domain" description="DUF559" evidence="1">
    <location>
        <begin position="66"/>
        <end position="110"/>
    </location>
</feature>
<protein>
    <recommendedName>
        <fullName evidence="1">DUF559 domain-containing protein</fullName>
    </recommendedName>
</protein>
<dbReference type="Gene3D" id="3.40.960.10">
    <property type="entry name" value="VSR Endonuclease"/>
    <property type="match status" value="1"/>
</dbReference>
<organism evidence="2 3">
    <name type="scientific">Alloprevotella rava</name>
    <dbReference type="NCBI Taxonomy" id="671218"/>
    <lineage>
        <taxon>Bacteria</taxon>
        <taxon>Pseudomonadati</taxon>
        <taxon>Bacteroidota</taxon>
        <taxon>Bacteroidia</taxon>
        <taxon>Bacteroidales</taxon>
        <taxon>Prevotellaceae</taxon>
        <taxon>Alloprevotella</taxon>
    </lineage>
</organism>
<accession>A0A7W5UDL1</accession>